<feature type="transmembrane region" description="Helical" evidence="2">
    <location>
        <begin position="7"/>
        <end position="26"/>
    </location>
</feature>
<evidence type="ECO:0000256" key="2">
    <source>
        <dbReference type="SAM" id="Phobius"/>
    </source>
</evidence>
<keyword evidence="4" id="KW-1185">Reference proteome</keyword>
<reference evidence="3" key="1">
    <citation type="submission" date="2018-07" db="EMBL/GenBank/DDBJ databases">
        <title>Complete genome sequence of Sphingomonas bisphenolicum strain AO1, a bisphenol A degradative bacterium isolated from Japanese farm field.</title>
        <authorList>
            <person name="Murakami M."/>
            <person name="Koh M."/>
            <person name="Koba S."/>
            <person name="Matsumura Y."/>
        </authorList>
    </citation>
    <scope>NUCLEOTIDE SEQUENCE</scope>
    <source>
        <strain evidence="3">AO1</strain>
    </source>
</reference>
<dbReference type="Pfam" id="PF04956">
    <property type="entry name" value="TrbC"/>
    <property type="match status" value="1"/>
</dbReference>
<dbReference type="EMBL" id="AP018817">
    <property type="protein sequence ID" value="BBF68407.1"/>
    <property type="molecule type" value="Genomic_DNA"/>
</dbReference>
<gene>
    <name evidence="3" type="ORF">SBA_ch1_06070</name>
</gene>
<dbReference type="InterPro" id="IPR007039">
    <property type="entry name" value="TrbC/VirB2"/>
</dbReference>
<evidence type="ECO:0000313" key="4">
    <source>
        <dbReference type="Proteomes" id="UP001059971"/>
    </source>
</evidence>
<accession>A0ABM7FXL3</accession>
<feature type="region of interest" description="Disordered" evidence="1">
    <location>
        <begin position="67"/>
        <end position="94"/>
    </location>
</feature>
<evidence type="ECO:0000256" key="1">
    <source>
        <dbReference type="SAM" id="MobiDB-lite"/>
    </source>
</evidence>
<protein>
    <recommendedName>
        <fullName evidence="5">TrbC/VIRB2 family protein</fullName>
    </recommendedName>
</protein>
<feature type="transmembrane region" description="Helical" evidence="2">
    <location>
        <begin position="32"/>
        <end position="54"/>
    </location>
</feature>
<keyword evidence="2" id="KW-0472">Membrane</keyword>
<name>A0ABM7FXL3_9SPHN</name>
<organism evidence="3 4">
    <name type="scientific">Sphingomonas bisphenolicum</name>
    <dbReference type="NCBI Taxonomy" id="296544"/>
    <lineage>
        <taxon>Bacteria</taxon>
        <taxon>Pseudomonadati</taxon>
        <taxon>Pseudomonadota</taxon>
        <taxon>Alphaproteobacteria</taxon>
        <taxon>Sphingomonadales</taxon>
        <taxon>Sphingomonadaceae</taxon>
        <taxon>Sphingomonas</taxon>
    </lineage>
</organism>
<proteinExistence type="predicted"/>
<keyword evidence="2" id="KW-1133">Transmembrane helix</keyword>
<sequence length="94" mass="9855">MTGSMATAIATLAIAVLGFLMFSGRFDWRRSAATIMGCFLIFGAPIIAGGLMGAASTNMIAKRQVSEEPLVTPPTPRAPQHYDPYAGAALPPGW</sequence>
<dbReference type="Proteomes" id="UP001059971">
    <property type="component" value="Chromosome 1"/>
</dbReference>
<keyword evidence="2" id="KW-0812">Transmembrane</keyword>
<evidence type="ECO:0000313" key="3">
    <source>
        <dbReference type="EMBL" id="BBF68407.1"/>
    </source>
</evidence>
<evidence type="ECO:0008006" key="5">
    <source>
        <dbReference type="Google" id="ProtNLM"/>
    </source>
</evidence>